<keyword evidence="2" id="KW-0540">Nuclease</keyword>
<keyword evidence="2" id="KW-0255">Endonuclease</keyword>
<dbReference type="Gene3D" id="1.10.30.50">
    <property type="match status" value="1"/>
</dbReference>
<keyword evidence="3" id="KW-1185">Reference proteome</keyword>
<keyword evidence="2" id="KW-0378">Hydrolase</keyword>
<comment type="caution">
    <text evidence="2">The sequence shown here is derived from an EMBL/GenBank/DDBJ whole genome shotgun (WGS) entry which is preliminary data.</text>
</comment>
<organism evidence="2 3">
    <name type="scientific">Amycolatopsis roodepoortensis</name>
    <dbReference type="NCBI Taxonomy" id="700274"/>
    <lineage>
        <taxon>Bacteria</taxon>
        <taxon>Bacillati</taxon>
        <taxon>Actinomycetota</taxon>
        <taxon>Actinomycetes</taxon>
        <taxon>Pseudonocardiales</taxon>
        <taxon>Pseudonocardiaceae</taxon>
        <taxon>Amycolatopsis</taxon>
    </lineage>
</organism>
<dbReference type="GO" id="GO:0004519">
    <property type="term" value="F:endonuclease activity"/>
    <property type="evidence" value="ECO:0007669"/>
    <property type="project" value="UniProtKB-KW"/>
</dbReference>
<name>A0ABR9L4I7_9PSEU</name>
<gene>
    <name evidence="2" type="ORF">H4W30_002100</name>
</gene>
<dbReference type="Proteomes" id="UP000656548">
    <property type="component" value="Unassembled WGS sequence"/>
</dbReference>
<evidence type="ECO:0000313" key="3">
    <source>
        <dbReference type="Proteomes" id="UP000656548"/>
    </source>
</evidence>
<dbReference type="EMBL" id="JADBEJ010000003">
    <property type="protein sequence ID" value="MBE1575053.1"/>
    <property type="molecule type" value="Genomic_DNA"/>
</dbReference>
<feature type="region of interest" description="Disordered" evidence="1">
    <location>
        <begin position="73"/>
        <end position="92"/>
    </location>
</feature>
<protein>
    <submittedName>
        <fullName evidence="2">5-methylcytosine-specific restriction endonuclease McrA</fullName>
    </submittedName>
</protein>
<proteinExistence type="predicted"/>
<sequence length="92" mass="10511">MSTSWAGGSTRRWRRIREAILARDGWICQLCQHAIDPRLSHPHPRSAHVHHLDGKVYGDDPDRMVATHRECNLKVGDPTKAPDPEPRPMTAW</sequence>
<evidence type="ECO:0000313" key="2">
    <source>
        <dbReference type="EMBL" id="MBE1575053.1"/>
    </source>
</evidence>
<accession>A0ABR9L4I7</accession>
<dbReference type="RefSeq" id="WP_191334895.1">
    <property type="nucleotide sequence ID" value="NZ_JADBEJ010000003.1"/>
</dbReference>
<reference evidence="2 3" key="1">
    <citation type="submission" date="2020-10" db="EMBL/GenBank/DDBJ databases">
        <title>Sequencing the genomes of 1000 actinobacteria strains.</title>
        <authorList>
            <person name="Klenk H.-P."/>
        </authorList>
    </citation>
    <scope>NUCLEOTIDE SEQUENCE [LARGE SCALE GENOMIC DNA]</scope>
    <source>
        <strain evidence="2 3">DSM 46661</strain>
    </source>
</reference>
<evidence type="ECO:0000256" key="1">
    <source>
        <dbReference type="SAM" id="MobiDB-lite"/>
    </source>
</evidence>